<dbReference type="SUPFAM" id="SSF51735">
    <property type="entry name" value="NAD(P)-binding Rossmann-fold domains"/>
    <property type="match status" value="1"/>
</dbReference>
<dbReference type="InterPro" id="IPR011032">
    <property type="entry name" value="GroES-like_sf"/>
</dbReference>
<dbReference type="InterPro" id="IPR036291">
    <property type="entry name" value="NAD(P)-bd_dom_sf"/>
</dbReference>
<protein>
    <submittedName>
        <fullName evidence="1">Alcohol dehydrogenase</fullName>
    </submittedName>
</protein>
<gene>
    <name evidence="1" type="ORF">DDW13_06615</name>
</gene>
<dbReference type="AlphaFoldDB" id="A0A2T9X3P4"/>
<proteinExistence type="predicted"/>
<evidence type="ECO:0000313" key="1">
    <source>
        <dbReference type="EMBL" id="PVU74671.1"/>
    </source>
</evidence>
<dbReference type="SUPFAM" id="SSF50129">
    <property type="entry name" value="GroES-like"/>
    <property type="match status" value="1"/>
</dbReference>
<reference evidence="1 2" key="1">
    <citation type="journal article" date="2015" name="Appl. Environ. Microbiol.">
        <title>Nanoarchaeota, Their Sulfolobales Host, and Nanoarchaeota Virus Distribution across Yellowstone National Park Hot Springs.</title>
        <authorList>
            <person name="Munson-McGee J.H."/>
            <person name="Field E.K."/>
            <person name="Bateson M."/>
            <person name="Rooney C."/>
            <person name="Stepanauskas R."/>
            <person name="Young M.J."/>
        </authorList>
    </citation>
    <scope>NUCLEOTIDE SEQUENCE [LARGE SCALE GENOMIC DNA]</scope>
    <source>
        <strain evidence="1">SCGC AC-742_N10</strain>
    </source>
</reference>
<accession>A0A2T9X3P4</accession>
<comment type="caution">
    <text evidence="1">The sequence shown here is derived from an EMBL/GenBank/DDBJ whole genome shotgun (WGS) entry which is preliminary data.</text>
</comment>
<dbReference type="Proteomes" id="UP000245638">
    <property type="component" value="Unassembled WGS sequence"/>
</dbReference>
<evidence type="ECO:0000313" key="2">
    <source>
        <dbReference type="Proteomes" id="UP000245638"/>
    </source>
</evidence>
<dbReference type="EMBL" id="QEFD01000192">
    <property type="protein sequence ID" value="PVU74671.1"/>
    <property type="molecule type" value="Genomic_DNA"/>
</dbReference>
<sequence>MISIIFNQGIIPKDVVERPINNDFVLVSPDKVLLTFIENSVYLGLLWVRPWTILGSIGIGKIEAVGVDVDPTLQGKNVLILPYSKKYGGIGTEIDGLLTEKAVIPDDAIVTLPENTSDKVLLYPFVSIATQIVDLVKGEKVLIIGSGLLGLLTYQYLLDSSIDVSIYTDIPGKKIQGVKEVKNLEEGKWDIVILSTMRGWARYIAERLITEDGRIIVPVFMNTWPPTLPSRSIRIYPKKMDGLLQKTEKISDKFFSENIAYSDDILSSIPTSKNGVIVNVKKALASYANSSLIT</sequence>
<dbReference type="Gene3D" id="3.90.180.10">
    <property type="entry name" value="Medium-chain alcohol dehydrogenases, catalytic domain"/>
    <property type="match status" value="1"/>
</dbReference>
<name>A0A2T9X3P4_9CREN</name>
<organism evidence="1 2">
    <name type="scientific">Acidianus hospitalis</name>
    <dbReference type="NCBI Taxonomy" id="563177"/>
    <lineage>
        <taxon>Archaea</taxon>
        <taxon>Thermoproteota</taxon>
        <taxon>Thermoprotei</taxon>
        <taxon>Sulfolobales</taxon>
        <taxon>Sulfolobaceae</taxon>
        <taxon>Acidianus</taxon>
    </lineage>
</organism>